<dbReference type="Gene3D" id="1.25.40.10">
    <property type="entry name" value="Tetratricopeptide repeat domain"/>
    <property type="match status" value="1"/>
</dbReference>
<evidence type="ECO:0000259" key="7">
    <source>
        <dbReference type="PROSITE" id="PS51352"/>
    </source>
</evidence>
<dbReference type="STRING" id="1379270.GEMMAAP_08135"/>
<evidence type="ECO:0000256" key="2">
    <source>
        <dbReference type="ARBA" id="ARBA00022448"/>
    </source>
</evidence>
<dbReference type="InterPro" id="IPR011990">
    <property type="entry name" value="TPR-like_helical_dom_sf"/>
</dbReference>
<gene>
    <name evidence="8" type="ORF">GEMMAAP_08135</name>
</gene>
<evidence type="ECO:0000256" key="5">
    <source>
        <dbReference type="ARBA" id="ARBA00023284"/>
    </source>
</evidence>
<dbReference type="RefSeq" id="WP_026850579.1">
    <property type="nucleotide sequence ID" value="NZ_CP011454.1"/>
</dbReference>
<dbReference type="GO" id="GO:0015035">
    <property type="term" value="F:protein-disulfide reductase activity"/>
    <property type="evidence" value="ECO:0007669"/>
    <property type="project" value="UniProtKB-UniRule"/>
</dbReference>
<reference evidence="8 9" key="2">
    <citation type="journal article" date="2016" name="Environ. Microbiol. Rep.">
        <title>Metagenomic evidence for the presence of phototrophic Gemmatimonadetes bacteria in diverse environments.</title>
        <authorList>
            <person name="Zeng Y."/>
            <person name="Baumbach J."/>
            <person name="Barbosa E.G."/>
            <person name="Azevedo V."/>
            <person name="Zhang C."/>
            <person name="Koblizek M."/>
        </authorList>
    </citation>
    <scope>NUCLEOTIDE SEQUENCE [LARGE SCALE GENOMIC DNA]</scope>
    <source>
        <strain evidence="8 9">AP64</strain>
    </source>
</reference>
<dbReference type="PANTHER" id="PTHR45663">
    <property type="entry name" value="GEO12009P1"/>
    <property type="match status" value="1"/>
</dbReference>
<evidence type="ECO:0000256" key="6">
    <source>
        <dbReference type="NCBIfam" id="TIGR01068"/>
    </source>
</evidence>
<evidence type="ECO:0000313" key="9">
    <source>
        <dbReference type="Proteomes" id="UP000076404"/>
    </source>
</evidence>
<dbReference type="PROSITE" id="PS51352">
    <property type="entry name" value="THIOREDOXIN_2"/>
    <property type="match status" value="1"/>
</dbReference>
<comment type="similarity">
    <text evidence="1">Belongs to the thioredoxin family.</text>
</comment>
<accession>A0A143BIF3</accession>
<dbReference type="Pfam" id="PF14561">
    <property type="entry name" value="TPR_20"/>
    <property type="match status" value="1"/>
</dbReference>
<sequence>MSDSAWVANATTETFEALVLAPSHRTPVLVDFWAAWCAPCRALGPVLEKLAEEYAGGFLMVKVDTDREQQLASAFKIASLPTVALFKDGKATATFLGAQPEGKIRAFLRQNGVEAGGEVPTWSEVPAERVAQIRDALGQHPTRSPLQLELAVALLDVDGDQEAGTLLEGLPADLYGSPQAVRARARISLRRRVHDRDPGDRIRLGAQALLDGRADEGISHLLDALRDDKSDESPARLALVDGLQLIDDDEVVRGARRRMASVLFS</sequence>
<protein>
    <recommendedName>
        <fullName evidence="6">Thioredoxin</fullName>
    </recommendedName>
</protein>
<proteinExistence type="inferred from homology"/>
<dbReference type="AlphaFoldDB" id="A0A143BIF3"/>
<evidence type="ECO:0000313" key="8">
    <source>
        <dbReference type="EMBL" id="AMW04809.1"/>
    </source>
</evidence>
<keyword evidence="2" id="KW-0813">Transport</keyword>
<reference evidence="8 9" key="1">
    <citation type="journal article" date="2014" name="Proc. Natl. Acad. Sci. U.S.A.">
        <title>Functional type 2 photosynthetic reaction centers found in the rare bacterial phylum Gemmatimonadetes.</title>
        <authorList>
            <person name="Zeng Y."/>
            <person name="Feng F."/>
            <person name="Medova H."/>
            <person name="Dean J."/>
            <person name="Koblizek M."/>
        </authorList>
    </citation>
    <scope>NUCLEOTIDE SEQUENCE [LARGE SCALE GENOMIC DNA]</scope>
    <source>
        <strain evidence="8 9">AP64</strain>
    </source>
</reference>
<dbReference type="NCBIfam" id="TIGR01068">
    <property type="entry name" value="thioredoxin"/>
    <property type="match status" value="1"/>
</dbReference>
<keyword evidence="9" id="KW-1185">Reference proteome</keyword>
<dbReference type="Proteomes" id="UP000076404">
    <property type="component" value="Chromosome"/>
</dbReference>
<dbReference type="FunFam" id="3.40.30.10:FF:000001">
    <property type="entry name" value="Thioredoxin"/>
    <property type="match status" value="1"/>
</dbReference>
<dbReference type="CDD" id="cd02947">
    <property type="entry name" value="TRX_family"/>
    <property type="match status" value="1"/>
</dbReference>
<dbReference type="PRINTS" id="PR00421">
    <property type="entry name" value="THIOREDOXIN"/>
</dbReference>
<feature type="domain" description="Thioredoxin" evidence="7">
    <location>
        <begin position="1"/>
        <end position="113"/>
    </location>
</feature>
<dbReference type="InterPro" id="IPR017937">
    <property type="entry name" value="Thioredoxin_CS"/>
</dbReference>
<dbReference type="InterPro" id="IPR036249">
    <property type="entry name" value="Thioredoxin-like_sf"/>
</dbReference>
<dbReference type="SUPFAM" id="SSF52833">
    <property type="entry name" value="Thioredoxin-like"/>
    <property type="match status" value="1"/>
</dbReference>
<dbReference type="Gene3D" id="3.40.30.10">
    <property type="entry name" value="Glutaredoxin"/>
    <property type="match status" value="1"/>
</dbReference>
<dbReference type="PANTHER" id="PTHR45663:SF11">
    <property type="entry name" value="GEO12009P1"/>
    <property type="match status" value="1"/>
</dbReference>
<dbReference type="GO" id="GO:0006950">
    <property type="term" value="P:response to stress"/>
    <property type="evidence" value="ECO:0007669"/>
    <property type="project" value="UniProtKB-ARBA"/>
</dbReference>
<keyword evidence="3" id="KW-0249">Electron transport</keyword>
<keyword evidence="4" id="KW-1015">Disulfide bond</keyword>
<dbReference type="InterPro" id="IPR013766">
    <property type="entry name" value="Thioredoxin_domain"/>
</dbReference>
<evidence type="ECO:0000256" key="4">
    <source>
        <dbReference type="ARBA" id="ARBA00023157"/>
    </source>
</evidence>
<dbReference type="InterPro" id="IPR005746">
    <property type="entry name" value="Thioredoxin"/>
</dbReference>
<dbReference type="KEGG" id="gph:GEMMAAP_08135"/>
<keyword evidence="5" id="KW-0676">Redox-active center</keyword>
<dbReference type="eggNOG" id="COG3118">
    <property type="taxonomic scope" value="Bacteria"/>
</dbReference>
<dbReference type="OrthoDB" id="9790390at2"/>
<evidence type="ECO:0000256" key="3">
    <source>
        <dbReference type="ARBA" id="ARBA00022982"/>
    </source>
</evidence>
<dbReference type="PROSITE" id="PS00194">
    <property type="entry name" value="THIOREDOXIN_1"/>
    <property type="match status" value="1"/>
</dbReference>
<dbReference type="GO" id="GO:0005737">
    <property type="term" value="C:cytoplasm"/>
    <property type="evidence" value="ECO:0007669"/>
    <property type="project" value="TreeGrafter"/>
</dbReference>
<organism evidence="8 9">
    <name type="scientific">Gemmatimonas phototrophica</name>
    <dbReference type="NCBI Taxonomy" id="1379270"/>
    <lineage>
        <taxon>Bacteria</taxon>
        <taxon>Pseudomonadati</taxon>
        <taxon>Gemmatimonadota</taxon>
        <taxon>Gemmatimonadia</taxon>
        <taxon>Gemmatimonadales</taxon>
        <taxon>Gemmatimonadaceae</taxon>
        <taxon>Gemmatimonas</taxon>
    </lineage>
</organism>
<dbReference type="Pfam" id="PF00085">
    <property type="entry name" value="Thioredoxin"/>
    <property type="match status" value="1"/>
</dbReference>
<dbReference type="EMBL" id="CP011454">
    <property type="protein sequence ID" value="AMW04809.1"/>
    <property type="molecule type" value="Genomic_DNA"/>
</dbReference>
<evidence type="ECO:0000256" key="1">
    <source>
        <dbReference type="ARBA" id="ARBA00008987"/>
    </source>
</evidence>
<name>A0A143BIF3_9BACT</name>